<evidence type="ECO:0000313" key="16">
    <source>
        <dbReference type="Proteomes" id="UP000694867"/>
    </source>
</evidence>
<feature type="domain" description="Homeobox" evidence="15">
    <location>
        <begin position="105"/>
        <end position="165"/>
    </location>
</feature>
<dbReference type="SMART" id="SM00389">
    <property type="entry name" value="HOX"/>
    <property type="match status" value="1"/>
</dbReference>
<dbReference type="GO" id="GO:0005634">
    <property type="term" value="C:nucleus"/>
    <property type="evidence" value="ECO:0007669"/>
    <property type="project" value="UniProtKB-SubCell"/>
</dbReference>
<dbReference type="GO" id="GO:0007399">
    <property type="term" value="P:nervous system development"/>
    <property type="evidence" value="ECO:0007669"/>
    <property type="project" value="UniProtKB-KW"/>
</dbReference>
<protein>
    <recommendedName>
        <fullName evidence="11">Homeobox protein unc-4</fullName>
    </recommendedName>
</protein>
<keyword evidence="4" id="KW-0524">Neurogenesis</keyword>
<evidence type="ECO:0000256" key="11">
    <source>
        <dbReference type="ARBA" id="ARBA00069290"/>
    </source>
</evidence>
<comment type="subcellular location">
    <subcellularLocation>
        <location evidence="1 12 13">Nucleus</location>
    </subcellularLocation>
</comment>
<evidence type="ECO:0000256" key="14">
    <source>
        <dbReference type="SAM" id="MobiDB-lite"/>
    </source>
</evidence>
<dbReference type="RefSeq" id="XP_028967942.1">
    <property type="nucleotide sequence ID" value="XM_029112109.1"/>
</dbReference>
<feature type="compositionally biased region" description="Basic and acidic residues" evidence="14">
    <location>
        <begin position="193"/>
        <end position="207"/>
    </location>
</feature>
<dbReference type="GO" id="GO:0030154">
    <property type="term" value="P:cell differentiation"/>
    <property type="evidence" value="ECO:0007669"/>
    <property type="project" value="UniProtKB-KW"/>
</dbReference>
<evidence type="ECO:0000256" key="13">
    <source>
        <dbReference type="RuleBase" id="RU000682"/>
    </source>
</evidence>
<keyword evidence="16" id="KW-1185">Reference proteome</keyword>
<dbReference type="GO" id="GO:1990837">
    <property type="term" value="F:sequence-specific double-stranded DNA binding"/>
    <property type="evidence" value="ECO:0007669"/>
    <property type="project" value="TreeGrafter"/>
</dbReference>
<name>A0AAJ7SFW7_9ACAR</name>
<evidence type="ECO:0000256" key="2">
    <source>
        <dbReference type="ARBA" id="ARBA00022473"/>
    </source>
</evidence>
<evidence type="ECO:0000313" key="17">
    <source>
        <dbReference type="RefSeq" id="XP_028967942.1"/>
    </source>
</evidence>
<keyword evidence="7 12" id="KW-0371">Homeobox</keyword>
<keyword evidence="9 12" id="KW-0539">Nucleus</keyword>
<organism evidence="16 17">
    <name type="scientific">Galendromus occidentalis</name>
    <name type="common">western predatory mite</name>
    <dbReference type="NCBI Taxonomy" id="34638"/>
    <lineage>
        <taxon>Eukaryota</taxon>
        <taxon>Metazoa</taxon>
        <taxon>Ecdysozoa</taxon>
        <taxon>Arthropoda</taxon>
        <taxon>Chelicerata</taxon>
        <taxon>Arachnida</taxon>
        <taxon>Acari</taxon>
        <taxon>Parasitiformes</taxon>
        <taxon>Mesostigmata</taxon>
        <taxon>Gamasina</taxon>
        <taxon>Phytoseioidea</taxon>
        <taxon>Phytoseiidae</taxon>
        <taxon>Typhlodrominae</taxon>
        <taxon>Galendromus</taxon>
    </lineage>
</organism>
<dbReference type="InterPro" id="IPR017970">
    <property type="entry name" value="Homeobox_CS"/>
</dbReference>
<keyword evidence="3" id="KW-0221">Differentiation</keyword>
<evidence type="ECO:0000256" key="4">
    <source>
        <dbReference type="ARBA" id="ARBA00022902"/>
    </source>
</evidence>
<dbReference type="FunFam" id="1.10.10.60:FF:000057">
    <property type="entry name" value="Short stature homeobox 2"/>
    <property type="match status" value="1"/>
</dbReference>
<dbReference type="Pfam" id="PF00046">
    <property type="entry name" value="Homeodomain"/>
    <property type="match status" value="1"/>
</dbReference>
<keyword evidence="5" id="KW-0805">Transcription regulation</keyword>
<sequence>MNNNSFDREKRNGDGAFGGDLTGLDLSTRQVVASVEIDEEHQRRLEERRKCSYLIDDLLKKDIISSSTERTNGSSTDQPRSGAAQSLICFLFFRLLTESDSDLDARQRRCRTNFNAWQLEELEKAFQISHYPDVFLREALALRLDLSESRIQVWFQNRRAKWRRKENTKKGPGRPAHNAHPQSCSGEPIPPAEIERREKDKKEKKLRKQLDRQLKRLQLAQTKPNSNLAALGEGIVNVLRQLYLEDACQGLEKLPESLRGGLGHFGIDLPSLQLRFQIETFRSATASMSVASSPWEEARENPTTTPFSIEAILRDNPR</sequence>
<dbReference type="Proteomes" id="UP000694867">
    <property type="component" value="Unplaced"/>
</dbReference>
<feature type="DNA-binding region" description="Homeobox" evidence="12">
    <location>
        <begin position="107"/>
        <end position="166"/>
    </location>
</feature>
<dbReference type="CDD" id="cd00086">
    <property type="entry name" value="homeodomain"/>
    <property type="match status" value="1"/>
</dbReference>
<keyword evidence="8" id="KW-0804">Transcription</keyword>
<dbReference type="PANTHER" id="PTHR46799:SF1">
    <property type="entry name" value="HOMEOBOX PROTEIN UNC-4 HOMOLOG"/>
    <property type="match status" value="1"/>
</dbReference>
<evidence type="ECO:0000256" key="7">
    <source>
        <dbReference type="ARBA" id="ARBA00023155"/>
    </source>
</evidence>
<feature type="region of interest" description="Disordered" evidence="14">
    <location>
        <begin position="164"/>
        <end position="207"/>
    </location>
</feature>
<dbReference type="AlphaFoldDB" id="A0AAJ7SFW7"/>
<evidence type="ECO:0000256" key="9">
    <source>
        <dbReference type="ARBA" id="ARBA00023242"/>
    </source>
</evidence>
<dbReference type="InterPro" id="IPR009057">
    <property type="entry name" value="Homeodomain-like_sf"/>
</dbReference>
<evidence type="ECO:0000256" key="6">
    <source>
        <dbReference type="ARBA" id="ARBA00023125"/>
    </source>
</evidence>
<dbReference type="InterPro" id="IPR001356">
    <property type="entry name" value="HD"/>
</dbReference>
<evidence type="ECO:0000256" key="12">
    <source>
        <dbReference type="PROSITE-ProRule" id="PRU00108"/>
    </source>
</evidence>
<dbReference type="KEGG" id="goe:100900177"/>
<dbReference type="PANTHER" id="PTHR46799">
    <property type="entry name" value="HOMEOBOX PROTEIN UNC-4 HOMOLOG"/>
    <property type="match status" value="1"/>
</dbReference>
<keyword evidence="2" id="KW-0217">Developmental protein</keyword>
<comment type="similarity">
    <text evidence="10">Belongs to the paired homeobox family. Unc-4 subfamily.</text>
</comment>
<keyword evidence="6 12" id="KW-0238">DNA-binding</keyword>
<evidence type="ECO:0000259" key="15">
    <source>
        <dbReference type="PROSITE" id="PS50071"/>
    </source>
</evidence>
<dbReference type="SUPFAM" id="SSF46689">
    <property type="entry name" value="Homeodomain-like"/>
    <property type="match status" value="1"/>
</dbReference>
<dbReference type="Gene3D" id="1.10.10.60">
    <property type="entry name" value="Homeodomain-like"/>
    <property type="match status" value="1"/>
</dbReference>
<gene>
    <name evidence="17" type="primary">LOC100900177</name>
</gene>
<reference evidence="17" key="1">
    <citation type="submission" date="2025-08" db="UniProtKB">
        <authorList>
            <consortium name="RefSeq"/>
        </authorList>
    </citation>
    <scope>IDENTIFICATION</scope>
</reference>
<accession>A0AAJ7SFW7</accession>
<evidence type="ECO:0000256" key="5">
    <source>
        <dbReference type="ARBA" id="ARBA00023015"/>
    </source>
</evidence>
<proteinExistence type="inferred from homology"/>
<evidence type="ECO:0000256" key="10">
    <source>
        <dbReference type="ARBA" id="ARBA00038351"/>
    </source>
</evidence>
<dbReference type="GeneID" id="100900177"/>
<evidence type="ECO:0000256" key="3">
    <source>
        <dbReference type="ARBA" id="ARBA00022782"/>
    </source>
</evidence>
<evidence type="ECO:0000256" key="1">
    <source>
        <dbReference type="ARBA" id="ARBA00004123"/>
    </source>
</evidence>
<evidence type="ECO:0000256" key="8">
    <source>
        <dbReference type="ARBA" id="ARBA00023163"/>
    </source>
</evidence>
<dbReference type="GO" id="GO:0000981">
    <property type="term" value="F:DNA-binding transcription factor activity, RNA polymerase II-specific"/>
    <property type="evidence" value="ECO:0007669"/>
    <property type="project" value="InterPro"/>
</dbReference>
<dbReference type="PROSITE" id="PS50071">
    <property type="entry name" value="HOMEOBOX_2"/>
    <property type="match status" value="1"/>
</dbReference>
<dbReference type="PROSITE" id="PS00027">
    <property type="entry name" value="HOMEOBOX_1"/>
    <property type="match status" value="1"/>
</dbReference>